<dbReference type="KEGG" id="fcm:BIW12_09305"/>
<reference evidence="2 3" key="1">
    <citation type="submission" date="2016-10" db="EMBL/GenBank/DDBJ databases">
        <title>Complete Genome Sequence of Flavobacterium sp. PK15.</title>
        <authorList>
            <person name="Ekwe A."/>
            <person name="Kim S.B."/>
        </authorList>
    </citation>
    <scope>NUCLEOTIDE SEQUENCE [LARGE SCALE GENOMIC DNA]</scope>
    <source>
        <strain evidence="2 3">PK15</strain>
    </source>
</reference>
<feature type="chain" id="PRO_5009444487" description="DUF4468 domain-containing protein" evidence="1">
    <location>
        <begin position="19"/>
        <end position="142"/>
    </location>
</feature>
<dbReference type="Proteomes" id="UP000178198">
    <property type="component" value="Chromosome"/>
</dbReference>
<dbReference type="RefSeq" id="WP_071184872.1">
    <property type="nucleotide sequence ID" value="NZ_CP017774.1"/>
</dbReference>
<dbReference type="PROSITE" id="PS51257">
    <property type="entry name" value="PROKAR_LIPOPROTEIN"/>
    <property type="match status" value="1"/>
</dbReference>
<proteinExistence type="predicted"/>
<dbReference type="OrthoDB" id="1348364at2"/>
<evidence type="ECO:0008006" key="4">
    <source>
        <dbReference type="Google" id="ProtNLM"/>
    </source>
</evidence>
<organism evidence="2 3">
    <name type="scientific">Flavobacterium commune</name>
    <dbReference type="NCBI Taxonomy" id="1306519"/>
    <lineage>
        <taxon>Bacteria</taxon>
        <taxon>Pseudomonadati</taxon>
        <taxon>Bacteroidota</taxon>
        <taxon>Flavobacteriia</taxon>
        <taxon>Flavobacteriales</taxon>
        <taxon>Flavobacteriaceae</taxon>
        <taxon>Flavobacterium</taxon>
    </lineage>
</organism>
<sequence length="142" mass="15990">MKKIILLGLLLVGFGCFAQNETTEKEYNYLTKGLKIQKESGLDVIAGYEFKNEEMLFIDKGFAFTFSDFIEKSTGNLKGVSVVISSQISGNTYYVCIPVNKSAYNYVYEKVIDSFTIDLAKAYAKALSIRYAKIDQQIVDKI</sequence>
<gene>
    <name evidence="2" type="ORF">BIW12_09305</name>
</gene>
<evidence type="ECO:0000313" key="2">
    <source>
        <dbReference type="EMBL" id="AOZ99623.1"/>
    </source>
</evidence>
<keyword evidence="1" id="KW-0732">Signal</keyword>
<accession>A0A1D9PAM3</accession>
<feature type="signal peptide" evidence="1">
    <location>
        <begin position="1"/>
        <end position="18"/>
    </location>
</feature>
<dbReference type="EMBL" id="CP017774">
    <property type="protein sequence ID" value="AOZ99623.1"/>
    <property type="molecule type" value="Genomic_DNA"/>
</dbReference>
<name>A0A1D9PAM3_9FLAO</name>
<keyword evidence="3" id="KW-1185">Reference proteome</keyword>
<evidence type="ECO:0000256" key="1">
    <source>
        <dbReference type="SAM" id="SignalP"/>
    </source>
</evidence>
<protein>
    <recommendedName>
        <fullName evidence="4">DUF4468 domain-containing protein</fullName>
    </recommendedName>
</protein>
<dbReference type="AlphaFoldDB" id="A0A1D9PAM3"/>
<evidence type="ECO:0000313" key="3">
    <source>
        <dbReference type="Proteomes" id="UP000178198"/>
    </source>
</evidence>